<dbReference type="Gene3D" id="3.30.450.80">
    <property type="entry name" value="Transcription factor LuxR-like, autoinducer-binding domain"/>
    <property type="match status" value="1"/>
</dbReference>
<dbReference type="PANTHER" id="PTHR44688">
    <property type="entry name" value="DNA-BINDING TRANSCRIPTIONAL ACTIVATOR DEVR_DOSR"/>
    <property type="match status" value="1"/>
</dbReference>
<sequence length="328" mass="36642">MLDRTVAGAVHDTAAVALRVDSEGWLMSDIALHEEAVAPTMLSRPSQRAAGCADSSRTRPVQVVWCDDVKRGDIAQPHAPKLGVADTLAHAQSTAERNRIVASLLHLTGFSTFAYFALEFSRERVESLYLHEAFTPATYRGDYVRHNHHDIDPRTLGARVCNMPIVWDLQQLRREHRERDDAPYVTPAALDGFLQTMQDDGMCSGIMYSMAVPGTRLHAFMSFTAPRRTREWITPATIEQALSIGLSVHKFASPQLIATSRERAVNGLTPFEQELLLGIAEGASDKEIGRRLDTSAHNVDYHLRKLRKRFGVANRIQLTYLTSKLELI</sequence>
<dbReference type="Pfam" id="PF00196">
    <property type="entry name" value="GerE"/>
    <property type="match status" value="1"/>
</dbReference>
<accession>A0A6P2GYD5</accession>
<protein>
    <submittedName>
        <fullName evidence="5">LuxR family transcriptional regulator</fullName>
    </submittedName>
</protein>
<dbReference type="InterPro" id="IPR036693">
    <property type="entry name" value="TF_LuxR_autoind-bd_dom_sf"/>
</dbReference>
<evidence type="ECO:0000259" key="4">
    <source>
        <dbReference type="PROSITE" id="PS50043"/>
    </source>
</evidence>
<evidence type="ECO:0000256" key="3">
    <source>
        <dbReference type="ARBA" id="ARBA00023163"/>
    </source>
</evidence>
<dbReference type="SUPFAM" id="SSF46894">
    <property type="entry name" value="C-terminal effector domain of the bipartite response regulators"/>
    <property type="match status" value="1"/>
</dbReference>
<dbReference type="PANTHER" id="PTHR44688:SF16">
    <property type="entry name" value="DNA-BINDING TRANSCRIPTIONAL ACTIVATOR DEVR_DOSR"/>
    <property type="match status" value="1"/>
</dbReference>
<evidence type="ECO:0000313" key="5">
    <source>
        <dbReference type="EMBL" id="VWB09467.1"/>
    </source>
</evidence>
<dbReference type="EMBL" id="CABVPL010000001">
    <property type="protein sequence ID" value="VWB09467.1"/>
    <property type="molecule type" value="Genomic_DNA"/>
</dbReference>
<dbReference type="InterPro" id="IPR036388">
    <property type="entry name" value="WH-like_DNA-bd_sf"/>
</dbReference>
<proteinExistence type="predicted"/>
<dbReference type="InterPro" id="IPR005143">
    <property type="entry name" value="TF_LuxR_autoind-bd_dom"/>
</dbReference>
<feature type="domain" description="HTH luxR-type" evidence="4">
    <location>
        <begin position="261"/>
        <end position="326"/>
    </location>
</feature>
<dbReference type="AlphaFoldDB" id="A0A6P2GYD5"/>
<dbReference type="Pfam" id="PF03472">
    <property type="entry name" value="Autoind_bind"/>
    <property type="match status" value="1"/>
</dbReference>
<gene>
    <name evidence="5" type="ORF">BLA24064_00262</name>
</gene>
<organism evidence="5 6">
    <name type="scientific">Burkholderia latens</name>
    <dbReference type="NCBI Taxonomy" id="488446"/>
    <lineage>
        <taxon>Bacteria</taxon>
        <taxon>Pseudomonadati</taxon>
        <taxon>Pseudomonadota</taxon>
        <taxon>Betaproteobacteria</taxon>
        <taxon>Burkholderiales</taxon>
        <taxon>Burkholderiaceae</taxon>
        <taxon>Burkholderia</taxon>
        <taxon>Burkholderia cepacia complex</taxon>
    </lineage>
</organism>
<dbReference type="GO" id="GO:0003677">
    <property type="term" value="F:DNA binding"/>
    <property type="evidence" value="ECO:0007669"/>
    <property type="project" value="UniProtKB-KW"/>
</dbReference>
<dbReference type="InterPro" id="IPR000792">
    <property type="entry name" value="Tscrpt_reg_LuxR_C"/>
</dbReference>
<dbReference type="SUPFAM" id="SSF75516">
    <property type="entry name" value="Pheromone-binding domain of LuxR-like quorum-sensing transcription factors"/>
    <property type="match status" value="1"/>
</dbReference>
<dbReference type="PROSITE" id="PS50043">
    <property type="entry name" value="HTH_LUXR_2"/>
    <property type="match status" value="1"/>
</dbReference>
<evidence type="ECO:0000313" key="6">
    <source>
        <dbReference type="Proteomes" id="UP000494222"/>
    </source>
</evidence>
<dbReference type="GO" id="GO:0006355">
    <property type="term" value="P:regulation of DNA-templated transcription"/>
    <property type="evidence" value="ECO:0007669"/>
    <property type="project" value="InterPro"/>
</dbReference>
<keyword evidence="2" id="KW-0238">DNA-binding</keyword>
<dbReference type="SMART" id="SM00421">
    <property type="entry name" value="HTH_LUXR"/>
    <property type="match status" value="1"/>
</dbReference>
<name>A0A6P2GYD5_9BURK</name>
<dbReference type="CDD" id="cd06170">
    <property type="entry name" value="LuxR_C_like"/>
    <property type="match status" value="1"/>
</dbReference>
<reference evidence="5 6" key="1">
    <citation type="submission" date="2019-09" db="EMBL/GenBank/DDBJ databases">
        <authorList>
            <person name="Depoorter E."/>
        </authorList>
    </citation>
    <scope>NUCLEOTIDE SEQUENCE [LARGE SCALE GENOMIC DNA]</scope>
    <source>
        <strain evidence="5">LMG 24064</strain>
    </source>
</reference>
<evidence type="ECO:0000256" key="1">
    <source>
        <dbReference type="ARBA" id="ARBA00023015"/>
    </source>
</evidence>
<keyword evidence="1" id="KW-0805">Transcription regulation</keyword>
<dbReference type="InterPro" id="IPR016032">
    <property type="entry name" value="Sig_transdc_resp-reg_C-effctor"/>
</dbReference>
<dbReference type="Proteomes" id="UP000494222">
    <property type="component" value="Unassembled WGS sequence"/>
</dbReference>
<keyword evidence="3" id="KW-0804">Transcription</keyword>
<evidence type="ECO:0000256" key="2">
    <source>
        <dbReference type="ARBA" id="ARBA00023125"/>
    </source>
</evidence>
<dbReference type="Gene3D" id="1.10.10.10">
    <property type="entry name" value="Winged helix-like DNA-binding domain superfamily/Winged helix DNA-binding domain"/>
    <property type="match status" value="1"/>
</dbReference>